<feature type="domain" description="Phosphatidic acid phosphatase type 2/haloperoxidase" evidence="2">
    <location>
        <begin position="72"/>
        <end position="190"/>
    </location>
</feature>
<dbReference type="InterPro" id="IPR000326">
    <property type="entry name" value="PAP2/HPO"/>
</dbReference>
<protein>
    <submittedName>
        <fullName evidence="3">Phosphatase PAP2 family protein</fullName>
    </submittedName>
</protein>
<keyword evidence="1" id="KW-0472">Membrane</keyword>
<dbReference type="PANTHER" id="PTHR14969">
    <property type="entry name" value="SPHINGOSINE-1-PHOSPHATE PHOSPHOHYDROLASE"/>
    <property type="match status" value="1"/>
</dbReference>
<evidence type="ECO:0000256" key="1">
    <source>
        <dbReference type="SAM" id="Phobius"/>
    </source>
</evidence>
<feature type="transmembrane region" description="Helical" evidence="1">
    <location>
        <begin position="173"/>
        <end position="193"/>
    </location>
</feature>
<keyword evidence="1" id="KW-0812">Transmembrane</keyword>
<dbReference type="SUPFAM" id="SSF48317">
    <property type="entry name" value="Acid phosphatase/Vanadium-dependent haloperoxidase"/>
    <property type="match status" value="1"/>
</dbReference>
<name>A0A9D1J7B3_9BACT</name>
<proteinExistence type="predicted"/>
<reference evidence="3" key="2">
    <citation type="journal article" date="2021" name="PeerJ">
        <title>Extensive microbial diversity within the chicken gut microbiome revealed by metagenomics and culture.</title>
        <authorList>
            <person name="Gilroy R."/>
            <person name="Ravi A."/>
            <person name="Getino M."/>
            <person name="Pursley I."/>
            <person name="Horton D.L."/>
            <person name="Alikhan N.F."/>
            <person name="Baker D."/>
            <person name="Gharbi K."/>
            <person name="Hall N."/>
            <person name="Watson M."/>
            <person name="Adriaenssens E.M."/>
            <person name="Foster-Nyarko E."/>
            <person name="Jarju S."/>
            <person name="Secka A."/>
            <person name="Antonio M."/>
            <person name="Oren A."/>
            <person name="Chaudhuri R.R."/>
            <person name="La Ragione R."/>
            <person name="Hildebrand F."/>
            <person name="Pallen M.J."/>
        </authorList>
    </citation>
    <scope>NUCLEOTIDE SEQUENCE</scope>
    <source>
        <strain evidence="3">ChiHjej13B12-12457</strain>
    </source>
</reference>
<sequence>MIDWLIQLDHDITLDLNALHTPVLDSIMLFLSSSKVWIPLYVLIAALMFIPKWYGRKSSAFRLGSRIPLWLTGLIGVLAVALCFGLTEQITNLVKDWVARPRPSHDPLLESLLHLPEGRGGLYGFFSAHASNTFGMAALTALIFRRGWYSAGILTWAALIGFSRIYLAKHFTTDVVCGALAGVLVAFAVYSLYRWVLSLISRKYS</sequence>
<dbReference type="Proteomes" id="UP000886744">
    <property type="component" value="Unassembled WGS sequence"/>
</dbReference>
<reference evidence="3" key="1">
    <citation type="submission" date="2020-10" db="EMBL/GenBank/DDBJ databases">
        <authorList>
            <person name="Gilroy R."/>
        </authorList>
    </citation>
    <scope>NUCLEOTIDE SEQUENCE</scope>
    <source>
        <strain evidence="3">ChiHjej13B12-12457</strain>
    </source>
</reference>
<evidence type="ECO:0000313" key="4">
    <source>
        <dbReference type="Proteomes" id="UP000886744"/>
    </source>
</evidence>
<feature type="transmembrane region" description="Helical" evidence="1">
    <location>
        <begin position="67"/>
        <end position="87"/>
    </location>
</feature>
<comment type="caution">
    <text evidence="3">The sequence shown here is derived from an EMBL/GenBank/DDBJ whole genome shotgun (WGS) entry which is preliminary data.</text>
</comment>
<gene>
    <name evidence="3" type="ORF">IAC94_05605</name>
</gene>
<dbReference type="EMBL" id="DVHI01000070">
    <property type="protein sequence ID" value="HIR62979.1"/>
    <property type="molecule type" value="Genomic_DNA"/>
</dbReference>
<keyword evidence="1" id="KW-1133">Transmembrane helix</keyword>
<dbReference type="PANTHER" id="PTHR14969:SF13">
    <property type="entry name" value="AT30094P"/>
    <property type="match status" value="1"/>
</dbReference>
<evidence type="ECO:0000259" key="2">
    <source>
        <dbReference type="SMART" id="SM00014"/>
    </source>
</evidence>
<dbReference type="AlphaFoldDB" id="A0A9D1J7B3"/>
<organism evidence="3 4">
    <name type="scientific">Candidatus Coprenecus avistercoris</name>
    <dbReference type="NCBI Taxonomy" id="2840730"/>
    <lineage>
        <taxon>Bacteria</taxon>
        <taxon>Pseudomonadati</taxon>
        <taxon>Bacteroidota</taxon>
        <taxon>Bacteroidia</taxon>
        <taxon>Bacteroidales</taxon>
        <taxon>Rikenellaceae</taxon>
        <taxon>Rikenellaceae incertae sedis</taxon>
        <taxon>Candidatus Coprenecus</taxon>
    </lineage>
</organism>
<feature type="transmembrane region" description="Helical" evidence="1">
    <location>
        <begin position="36"/>
        <end position="55"/>
    </location>
</feature>
<feature type="transmembrane region" description="Helical" evidence="1">
    <location>
        <begin position="151"/>
        <end position="167"/>
    </location>
</feature>
<dbReference type="Gene3D" id="1.20.144.10">
    <property type="entry name" value="Phosphatidic acid phosphatase type 2/haloperoxidase"/>
    <property type="match status" value="1"/>
</dbReference>
<evidence type="ECO:0000313" key="3">
    <source>
        <dbReference type="EMBL" id="HIR62979.1"/>
    </source>
</evidence>
<accession>A0A9D1J7B3</accession>
<dbReference type="SMART" id="SM00014">
    <property type="entry name" value="acidPPc"/>
    <property type="match status" value="1"/>
</dbReference>
<dbReference type="InterPro" id="IPR036938">
    <property type="entry name" value="PAP2/HPO_sf"/>
</dbReference>
<dbReference type="Pfam" id="PF01569">
    <property type="entry name" value="PAP2"/>
    <property type="match status" value="1"/>
</dbReference>